<dbReference type="AlphaFoldDB" id="A0A392QI92"/>
<feature type="compositionally biased region" description="Basic and acidic residues" evidence="1">
    <location>
        <begin position="25"/>
        <end position="46"/>
    </location>
</feature>
<sequence>MASSSQEKIEVPLADIWKDFVGGSDGKRFVPEPHGSKEDKDIWENQ</sequence>
<dbReference type="EMBL" id="LXQA010136922">
    <property type="protein sequence ID" value="MCI23604.1"/>
    <property type="molecule type" value="Genomic_DNA"/>
</dbReference>
<name>A0A392QI92_9FABA</name>
<protein>
    <submittedName>
        <fullName evidence="2">Uncharacterized protein</fullName>
    </submittedName>
</protein>
<evidence type="ECO:0000256" key="1">
    <source>
        <dbReference type="SAM" id="MobiDB-lite"/>
    </source>
</evidence>
<comment type="caution">
    <text evidence="2">The sequence shown here is derived from an EMBL/GenBank/DDBJ whole genome shotgun (WGS) entry which is preliminary data.</text>
</comment>
<proteinExistence type="predicted"/>
<accession>A0A392QI92</accession>
<keyword evidence="3" id="KW-1185">Reference proteome</keyword>
<dbReference type="Proteomes" id="UP000265520">
    <property type="component" value="Unassembled WGS sequence"/>
</dbReference>
<organism evidence="2 3">
    <name type="scientific">Trifolium medium</name>
    <dbReference type="NCBI Taxonomy" id="97028"/>
    <lineage>
        <taxon>Eukaryota</taxon>
        <taxon>Viridiplantae</taxon>
        <taxon>Streptophyta</taxon>
        <taxon>Embryophyta</taxon>
        <taxon>Tracheophyta</taxon>
        <taxon>Spermatophyta</taxon>
        <taxon>Magnoliopsida</taxon>
        <taxon>eudicotyledons</taxon>
        <taxon>Gunneridae</taxon>
        <taxon>Pentapetalae</taxon>
        <taxon>rosids</taxon>
        <taxon>fabids</taxon>
        <taxon>Fabales</taxon>
        <taxon>Fabaceae</taxon>
        <taxon>Papilionoideae</taxon>
        <taxon>50 kb inversion clade</taxon>
        <taxon>NPAAA clade</taxon>
        <taxon>Hologalegina</taxon>
        <taxon>IRL clade</taxon>
        <taxon>Trifolieae</taxon>
        <taxon>Trifolium</taxon>
    </lineage>
</organism>
<feature type="region of interest" description="Disordered" evidence="1">
    <location>
        <begin position="22"/>
        <end position="46"/>
    </location>
</feature>
<evidence type="ECO:0000313" key="2">
    <source>
        <dbReference type="EMBL" id="MCI23604.1"/>
    </source>
</evidence>
<feature type="non-terminal residue" evidence="2">
    <location>
        <position position="46"/>
    </location>
</feature>
<reference evidence="2 3" key="1">
    <citation type="journal article" date="2018" name="Front. Plant Sci.">
        <title>Red Clover (Trifolium pratense) and Zigzag Clover (T. medium) - A Picture of Genomic Similarities and Differences.</title>
        <authorList>
            <person name="Dluhosova J."/>
            <person name="Istvanek J."/>
            <person name="Nedelnik J."/>
            <person name="Repkova J."/>
        </authorList>
    </citation>
    <scope>NUCLEOTIDE SEQUENCE [LARGE SCALE GENOMIC DNA]</scope>
    <source>
        <strain evidence="3">cv. 10/8</strain>
        <tissue evidence="2">Leaf</tissue>
    </source>
</reference>
<evidence type="ECO:0000313" key="3">
    <source>
        <dbReference type="Proteomes" id="UP000265520"/>
    </source>
</evidence>